<keyword evidence="2" id="KW-1185">Reference proteome</keyword>
<evidence type="ECO:0000313" key="2">
    <source>
        <dbReference type="Proteomes" id="UP001054837"/>
    </source>
</evidence>
<accession>A0AAV4Q0T1</accession>
<dbReference type="AlphaFoldDB" id="A0AAV4Q0T1"/>
<protein>
    <submittedName>
        <fullName evidence="1">Uncharacterized protein</fullName>
    </submittedName>
</protein>
<evidence type="ECO:0000313" key="1">
    <source>
        <dbReference type="EMBL" id="GIY01802.1"/>
    </source>
</evidence>
<dbReference type="Proteomes" id="UP001054837">
    <property type="component" value="Unassembled WGS sequence"/>
</dbReference>
<reference evidence="1 2" key="1">
    <citation type="submission" date="2021-06" db="EMBL/GenBank/DDBJ databases">
        <title>Caerostris darwini draft genome.</title>
        <authorList>
            <person name="Kono N."/>
            <person name="Arakawa K."/>
        </authorList>
    </citation>
    <scope>NUCLEOTIDE SEQUENCE [LARGE SCALE GENOMIC DNA]</scope>
</reference>
<gene>
    <name evidence="1" type="ORF">CDAR_257081</name>
</gene>
<dbReference type="EMBL" id="BPLQ01003607">
    <property type="protein sequence ID" value="GIY01802.1"/>
    <property type="molecule type" value="Genomic_DNA"/>
</dbReference>
<comment type="caution">
    <text evidence="1">The sequence shown here is derived from an EMBL/GenBank/DDBJ whole genome shotgun (WGS) entry which is preliminary data.</text>
</comment>
<organism evidence="1 2">
    <name type="scientific">Caerostris darwini</name>
    <dbReference type="NCBI Taxonomy" id="1538125"/>
    <lineage>
        <taxon>Eukaryota</taxon>
        <taxon>Metazoa</taxon>
        <taxon>Ecdysozoa</taxon>
        <taxon>Arthropoda</taxon>
        <taxon>Chelicerata</taxon>
        <taxon>Arachnida</taxon>
        <taxon>Araneae</taxon>
        <taxon>Araneomorphae</taxon>
        <taxon>Entelegynae</taxon>
        <taxon>Araneoidea</taxon>
        <taxon>Araneidae</taxon>
        <taxon>Caerostris</taxon>
    </lineage>
</organism>
<proteinExistence type="predicted"/>
<sequence>MLSDLISSDAVIVMLKRFMAKRDNDPALMPPNVAIGGIAKWCPACLPSAHSYVSTNSLTSVKEPFRDTERRIE</sequence>
<name>A0AAV4Q0T1_9ARAC</name>